<dbReference type="SUPFAM" id="SSF54001">
    <property type="entry name" value="Cysteine proteinases"/>
    <property type="match status" value="1"/>
</dbReference>
<dbReference type="Proteomes" id="UP000515158">
    <property type="component" value="Unplaced"/>
</dbReference>
<evidence type="ECO:0000256" key="11">
    <source>
        <dbReference type="ARBA" id="ARBA00042154"/>
    </source>
</evidence>
<comment type="similarity">
    <text evidence="3">Belongs to the peptidase C19 family.</text>
</comment>
<protein>
    <recommendedName>
        <fullName evidence="9">Ubiquitin carboxyl-terminal hydrolase 36</fullName>
        <ecNumber evidence="4">3.4.19.12</ecNumber>
    </recommendedName>
    <alternativeName>
        <fullName evidence="12">Deubiquitinating enzyme 36</fullName>
    </alternativeName>
    <alternativeName>
        <fullName evidence="11">Protein scrawny</fullName>
    </alternativeName>
    <alternativeName>
        <fullName evidence="10">Ubiquitin thioesterase 36</fullName>
    </alternativeName>
    <alternativeName>
        <fullName evidence="13">Ubiquitin-specific-processing protease 36</fullName>
    </alternativeName>
</protein>
<dbReference type="EC" id="3.4.19.12" evidence="4"/>
<evidence type="ECO:0000259" key="14">
    <source>
        <dbReference type="PROSITE" id="PS50235"/>
    </source>
</evidence>
<accession>A0A6P8YQB0</accession>
<keyword evidence="7" id="KW-0378">Hydrolase</keyword>
<evidence type="ECO:0000256" key="8">
    <source>
        <dbReference type="ARBA" id="ARBA00022807"/>
    </source>
</evidence>
<proteinExistence type="inferred from homology"/>
<dbReference type="Pfam" id="PF00443">
    <property type="entry name" value="UCH"/>
    <property type="match status" value="1"/>
</dbReference>
<keyword evidence="8" id="KW-0788">Thiol protease</keyword>
<dbReference type="GO" id="GO:0004843">
    <property type="term" value="F:cysteine-type deubiquitinase activity"/>
    <property type="evidence" value="ECO:0007669"/>
    <property type="project" value="UniProtKB-EC"/>
</dbReference>
<keyword evidence="15" id="KW-1185">Reference proteome</keyword>
<name>A0A6P8YQB0_THRPL</name>
<dbReference type="InterPro" id="IPR028889">
    <property type="entry name" value="USP"/>
</dbReference>
<sequence length="450" mass="50751">MWFNCDPPNPTRILYQNDVAVTWQGVTPVYGGLVNLNNSCFLNASVQALMHLPGFVKFLAEDIAHRKGCFTLLNCVVCALNRTHLNMSLHAAFRPIGLLNLLPKLSPLLKRGRQEDADEFIVALLDKVTEELILREGGPANVDFCSRQTTAVGQIFGWWSRTEGKCGDCSTSTLTYAPQTSLSLPLDDSVQSAINVRLKEVEIVEDFTCIRKCLKRVAFQTVDFYSYPKVLRIVLNRFDNDSYKRSQPVSVEKSIVIGDATYSFVSCVLHDGNTATEGHYTCLATRHDGKLVFINDAEISEAKGLFGLNSPKCKREVYVLFYQFHHMKVHSIKRALAKTPSNALSPLRKKIHSSPMKRSLEKRGKKLTFSPKKFKRKVGSLMHSILPSKPKLFKGDDILAKPLPEKKESWIMKLACNRGMSDEEVRNILKYDLPHFAKSDTSVFLPNHRN</sequence>
<dbReference type="Gene3D" id="3.90.70.10">
    <property type="entry name" value="Cysteine proteinases"/>
    <property type="match status" value="1"/>
</dbReference>
<evidence type="ECO:0000256" key="5">
    <source>
        <dbReference type="ARBA" id="ARBA00022670"/>
    </source>
</evidence>
<dbReference type="GO" id="GO:0005730">
    <property type="term" value="C:nucleolus"/>
    <property type="evidence" value="ECO:0007669"/>
    <property type="project" value="UniProtKB-SubCell"/>
</dbReference>
<evidence type="ECO:0000256" key="13">
    <source>
        <dbReference type="ARBA" id="ARBA00043009"/>
    </source>
</evidence>
<dbReference type="KEGG" id="tpal:117644049"/>
<dbReference type="InterPro" id="IPR001394">
    <property type="entry name" value="Peptidase_C19_UCH"/>
</dbReference>
<dbReference type="GeneID" id="117644049"/>
<evidence type="ECO:0000313" key="16">
    <source>
        <dbReference type="RefSeq" id="XP_034239126.1"/>
    </source>
</evidence>
<dbReference type="OrthoDB" id="420187at2759"/>
<comment type="subcellular location">
    <subcellularLocation>
        <location evidence="2">Nucleus</location>
        <location evidence="2">Nucleolus</location>
    </subcellularLocation>
</comment>
<dbReference type="AlphaFoldDB" id="A0A6P8YQB0"/>
<evidence type="ECO:0000256" key="9">
    <source>
        <dbReference type="ARBA" id="ARBA00039432"/>
    </source>
</evidence>
<evidence type="ECO:0000256" key="12">
    <source>
        <dbReference type="ARBA" id="ARBA00042420"/>
    </source>
</evidence>
<evidence type="ECO:0000256" key="6">
    <source>
        <dbReference type="ARBA" id="ARBA00022786"/>
    </source>
</evidence>
<evidence type="ECO:0000313" key="15">
    <source>
        <dbReference type="Proteomes" id="UP000515158"/>
    </source>
</evidence>
<dbReference type="PANTHER" id="PTHR24006:SF758">
    <property type="entry name" value="UBIQUITIN CARBOXYL-TERMINAL HYDROLASE 36"/>
    <property type="match status" value="1"/>
</dbReference>
<evidence type="ECO:0000256" key="1">
    <source>
        <dbReference type="ARBA" id="ARBA00000707"/>
    </source>
</evidence>
<dbReference type="InterPro" id="IPR038765">
    <property type="entry name" value="Papain-like_cys_pep_sf"/>
</dbReference>
<keyword evidence="6" id="KW-0833">Ubl conjugation pathway</keyword>
<organism evidence="16">
    <name type="scientific">Thrips palmi</name>
    <name type="common">Melon thrips</name>
    <dbReference type="NCBI Taxonomy" id="161013"/>
    <lineage>
        <taxon>Eukaryota</taxon>
        <taxon>Metazoa</taxon>
        <taxon>Ecdysozoa</taxon>
        <taxon>Arthropoda</taxon>
        <taxon>Hexapoda</taxon>
        <taxon>Insecta</taxon>
        <taxon>Pterygota</taxon>
        <taxon>Neoptera</taxon>
        <taxon>Paraneoptera</taxon>
        <taxon>Thysanoptera</taxon>
        <taxon>Terebrantia</taxon>
        <taxon>Thripoidea</taxon>
        <taxon>Thripidae</taxon>
        <taxon>Thrips</taxon>
    </lineage>
</organism>
<dbReference type="GO" id="GO:0005829">
    <property type="term" value="C:cytosol"/>
    <property type="evidence" value="ECO:0007669"/>
    <property type="project" value="TreeGrafter"/>
</dbReference>
<dbReference type="GO" id="GO:0016579">
    <property type="term" value="P:protein deubiquitination"/>
    <property type="evidence" value="ECO:0007669"/>
    <property type="project" value="InterPro"/>
</dbReference>
<feature type="domain" description="USP" evidence="14">
    <location>
        <begin position="31"/>
        <end position="325"/>
    </location>
</feature>
<evidence type="ECO:0000256" key="10">
    <source>
        <dbReference type="ARBA" id="ARBA00041300"/>
    </source>
</evidence>
<dbReference type="RefSeq" id="XP_034239126.1">
    <property type="nucleotide sequence ID" value="XM_034383235.1"/>
</dbReference>
<keyword evidence="5" id="KW-0645">Protease</keyword>
<dbReference type="GO" id="GO:0042981">
    <property type="term" value="P:regulation of apoptotic process"/>
    <property type="evidence" value="ECO:0007669"/>
    <property type="project" value="TreeGrafter"/>
</dbReference>
<evidence type="ECO:0000256" key="2">
    <source>
        <dbReference type="ARBA" id="ARBA00004604"/>
    </source>
</evidence>
<comment type="catalytic activity">
    <reaction evidence="1">
        <text>Thiol-dependent hydrolysis of ester, thioester, amide, peptide and isopeptide bonds formed by the C-terminal Gly of ubiquitin (a 76-residue protein attached to proteins as an intracellular targeting signal).</text>
        <dbReference type="EC" id="3.4.19.12"/>
    </reaction>
</comment>
<dbReference type="InterPro" id="IPR050164">
    <property type="entry name" value="Peptidase_C19"/>
</dbReference>
<dbReference type="InParanoid" id="A0A6P8YQB0"/>
<dbReference type="GO" id="GO:0006508">
    <property type="term" value="P:proteolysis"/>
    <property type="evidence" value="ECO:0007669"/>
    <property type="project" value="UniProtKB-KW"/>
</dbReference>
<evidence type="ECO:0000256" key="4">
    <source>
        <dbReference type="ARBA" id="ARBA00012759"/>
    </source>
</evidence>
<gene>
    <name evidence="16" type="primary">LOC117644049</name>
</gene>
<reference evidence="16" key="1">
    <citation type="submission" date="2025-08" db="UniProtKB">
        <authorList>
            <consortium name="RefSeq"/>
        </authorList>
    </citation>
    <scope>IDENTIFICATION</scope>
    <source>
        <tissue evidence="16">Total insect</tissue>
    </source>
</reference>
<evidence type="ECO:0000256" key="7">
    <source>
        <dbReference type="ARBA" id="ARBA00022801"/>
    </source>
</evidence>
<dbReference type="PANTHER" id="PTHR24006">
    <property type="entry name" value="UBIQUITIN CARBOXYL-TERMINAL HYDROLASE"/>
    <property type="match status" value="1"/>
</dbReference>
<dbReference type="PROSITE" id="PS50235">
    <property type="entry name" value="USP_3"/>
    <property type="match status" value="1"/>
</dbReference>
<evidence type="ECO:0000256" key="3">
    <source>
        <dbReference type="ARBA" id="ARBA00009085"/>
    </source>
</evidence>